<dbReference type="PROSITE" id="PS51123">
    <property type="entry name" value="OMPA_2"/>
    <property type="match status" value="1"/>
</dbReference>
<feature type="domain" description="OmpA-like" evidence="11">
    <location>
        <begin position="261"/>
        <end position="378"/>
    </location>
</feature>
<name>A0A5J6WJ02_MORMI</name>
<keyword evidence="6" id="KW-0406">Ion transport</keyword>
<dbReference type="Proteomes" id="UP000327424">
    <property type="component" value="Chromosome"/>
</dbReference>
<evidence type="ECO:0000313" key="13">
    <source>
        <dbReference type="Proteomes" id="UP000327424"/>
    </source>
</evidence>
<evidence type="ECO:0000313" key="12">
    <source>
        <dbReference type="EMBL" id="QFI36775.1"/>
    </source>
</evidence>
<dbReference type="RefSeq" id="WP_019441301.1">
    <property type="nucleotide sequence ID" value="NZ_ALOE01000015.1"/>
</dbReference>
<evidence type="ECO:0000256" key="8">
    <source>
        <dbReference type="ARBA" id="ARBA00023136"/>
    </source>
</evidence>
<dbReference type="Pfam" id="PF13505">
    <property type="entry name" value="OMP_b-brl"/>
    <property type="match status" value="1"/>
</dbReference>
<organism evidence="12 13">
    <name type="scientific">Moritella marina ATCC 15381</name>
    <dbReference type="NCBI Taxonomy" id="1202962"/>
    <lineage>
        <taxon>Bacteria</taxon>
        <taxon>Pseudomonadati</taxon>
        <taxon>Pseudomonadota</taxon>
        <taxon>Gammaproteobacteria</taxon>
        <taxon>Alteromonadales</taxon>
        <taxon>Moritellaceae</taxon>
        <taxon>Moritella</taxon>
    </lineage>
</organism>
<dbReference type="Gene3D" id="3.30.1330.60">
    <property type="entry name" value="OmpA-like domain"/>
    <property type="match status" value="1"/>
</dbReference>
<evidence type="ECO:0000256" key="3">
    <source>
        <dbReference type="ARBA" id="ARBA00022452"/>
    </source>
</evidence>
<evidence type="ECO:0000256" key="10">
    <source>
        <dbReference type="PROSITE-ProRule" id="PRU00473"/>
    </source>
</evidence>
<dbReference type="AlphaFoldDB" id="A0A5J6WJ02"/>
<dbReference type="InterPro" id="IPR028974">
    <property type="entry name" value="TSP_type-3_rpt"/>
</dbReference>
<evidence type="ECO:0000259" key="11">
    <source>
        <dbReference type="PROSITE" id="PS51123"/>
    </source>
</evidence>
<keyword evidence="4" id="KW-0812">Transmembrane</keyword>
<reference evidence="12 13" key="1">
    <citation type="submission" date="2019-09" db="EMBL/GenBank/DDBJ databases">
        <title>Hybrid Assembly of the complete Genome of the Deep-Sea Bacterium Moritella marina from long Nanopore and Illumina reads.</title>
        <authorList>
            <person name="Magin S."/>
            <person name="Georgoulis A."/>
            <person name="Papadimitriou K."/>
            <person name="Iliakis G."/>
            <person name="Vorgias C.E."/>
        </authorList>
    </citation>
    <scope>NUCLEOTIDE SEQUENCE [LARGE SCALE GENOMIC DNA]</scope>
    <source>
        <strain evidence="12 13">MP-1</strain>
    </source>
</reference>
<dbReference type="SUPFAM" id="SSF103088">
    <property type="entry name" value="OmpA-like"/>
    <property type="match status" value="1"/>
</dbReference>
<dbReference type="GO" id="GO:0009279">
    <property type="term" value="C:cell outer membrane"/>
    <property type="evidence" value="ECO:0007669"/>
    <property type="project" value="UniProtKB-SubCell"/>
</dbReference>
<dbReference type="OrthoDB" id="9805832at2"/>
<dbReference type="Pfam" id="PF00691">
    <property type="entry name" value="OmpA"/>
    <property type="match status" value="1"/>
</dbReference>
<dbReference type="GO" id="GO:0006811">
    <property type="term" value="P:monoatomic ion transport"/>
    <property type="evidence" value="ECO:0007669"/>
    <property type="project" value="UniProtKB-KW"/>
</dbReference>
<accession>A0A5J6WJ02</accession>
<dbReference type="PRINTS" id="PR01021">
    <property type="entry name" value="OMPADOMAIN"/>
</dbReference>
<keyword evidence="13" id="KW-1185">Reference proteome</keyword>
<keyword evidence="7" id="KW-0626">Porin</keyword>
<gene>
    <name evidence="12" type="ORF">FR932_02470</name>
</gene>
<dbReference type="EMBL" id="CP044399">
    <property type="protein sequence ID" value="QFI36775.1"/>
    <property type="molecule type" value="Genomic_DNA"/>
</dbReference>
<comment type="subcellular location">
    <subcellularLocation>
        <location evidence="1">Cell outer membrane</location>
        <topology evidence="1">Multi-pass membrane protein</topology>
    </subcellularLocation>
</comment>
<protein>
    <submittedName>
        <fullName evidence="12">OmpA family protein</fullName>
    </submittedName>
</protein>
<dbReference type="InterPro" id="IPR011250">
    <property type="entry name" value="OMP/PagP_B-barrel"/>
</dbReference>
<keyword evidence="5" id="KW-0732">Signal</keyword>
<dbReference type="SUPFAM" id="SSF56925">
    <property type="entry name" value="OMPA-like"/>
    <property type="match status" value="1"/>
</dbReference>
<keyword evidence="3" id="KW-1134">Transmembrane beta strand</keyword>
<dbReference type="PRINTS" id="PR01023">
    <property type="entry name" value="NAFLGMOTY"/>
</dbReference>
<dbReference type="InterPro" id="IPR027385">
    <property type="entry name" value="Beta-barrel_OMP"/>
</dbReference>
<evidence type="ECO:0000256" key="4">
    <source>
        <dbReference type="ARBA" id="ARBA00022692"/>
    </source>
</evidence>
<dbReference type="Gene3D" id="4.10.1080.10">
    <property type="entry name" value="TSP type-3 repeat"/>
    <property type="match status" value="1"/>
</dbReference>
<dbReference type="PANTHER" id="PTHR30329">
    <property type="entry name" value="STATOR ELEMENT OF FLAGELLAR MOTOR COMPLEX"/>
    <property type="match status" value="1"/>
</dbReference>
<sequence>MNSLNIKLSGKFNGKLSGKLSLIMCGMLASLQPALAETAGKTYLNPAVGYHMFGSESGVDDSEALVIGGEYVISPKFGAEISYLYSNPDAKVGSIDVDVSQYTLDGLYYTPEIGNWQPFLNAGVGHGAFDVGSVDAKETQLNLGLGSRYHFNEKWSARLQAKVINSLDDERWDSLVTAGVSYAFGGKSKAAPLVLLDGDGDAVLDENDQCPSTPSGVHVDTVGCAFDRDGDGVADYLDQCPDSPSLDNLDENGCAIVVAAVIEQPESIKLEVKFANNSAEIPETAKAEIKAVADLMTQFPNANVEIAGHSDSSGNADYNKTLSQRRADAVRDTIVNEYGVEATRVTAVGYGEEQPIADNNTKEGRLENRRVIAEISYK</sequence>
<dbReference type="PANTHER" id="PTHR30329:SF21">
    <property type="entry name" value="LIPOPROTEIN YIAD-RELATED"/>
    <property type="match status" value="1"/>
</dbReference>
<dbReference type="GO" id="GO:0046930">
    <property type="term" value="C:pore complex"/>
    <property type="evidence" value="ECO:0007669"/>
    <property type="project" value="UniProtKB-KW"/>
</dbReference>
<keyword evidence="8 10" id="KW-0472">Membrane</keyword>
<dbReference type="GO" id="GO:0015288">
    <property type="term" value="F:porin activity"/>
    <property type="evidence" value="ECO:0007669"/>
    <property type="project" value="UniProtKB-KW"/>
</dbReference>
<dbReference type="InterPro" id="IPR050330">
    <property type="entry name" value="Bact_OuterMem_StrucFunc"/>
</dbReference>
<evidence type="ECO:0000256" key="7">
    <source>
        <dbReference type="ARBA" id="ARBA00023114"/>
    </source>
</evidence>
<dbReference type="InterPro" id="IPR006664">
    <property type="entry name" value="OMP_bac"/>
</dbReference>
<evidence type="ECO:0000256" key="2">
    <source>
        <dbReference type="ARBA" id="ARBA00022448"/>
    </source>
</evidence>
<evidence type="ECO:0000256" key="6">
    <source>
        <dbReference type="ARBA" id="ARBA00023065"/>
    </source>
</evidence>
<keyword evidence="2" id="KW-0813">Transport</keyword>
<dbReference type="KEGG" id="mmaa:FR932_02470"/>
<dbReference type="InterPro" id="IPR006665">
    <property type="entry name" value="OmpA-like"/>
</dbReference>
<keyword evidence="9" id="KW-0998">Cell outer membrane</keyword>
<proteinExistence type="predicted"/>
<dbReference type="CDD" id="cd07185">
    <property type="entry name" value="OmpA_C-like"/>
    <property type="match status" value="1"/>
</dbReference>
<dbReference type="SUPFAM" id="SSF103647">
    <property type="entry name" value="TSP type-3 repeat"/>
    <property type="match status" value="1"/>
</dbReference>
<dbReference type="Gene3D" id="2.40.160.20">
    <property type="match status" value="1"/>
</dbReference>
<dbReference type="InterPro" id="IPR036737">
    <property type="entry name" value="OmpA-like_sf"/>
</dbReference>
<dbReference type="GO" id="GO:0005509">
    <property type="term" value="F:calcium ion binding"/>
    <property type="evidence" value="ECO:0007669"/>
    <property type="project" value="InterPro"/>
</dbReference>
<evidence type="ECO:0000256" key="9">
    <source>
        <dbReference type="ARBA" id="ARBA00023237"/>
    </source>
</evidence>
<evidence type="ECO:0000256" key="5">
    <source>
        <dbReference type="ARBA" id="ARBA00022729"/>
    </source>
</evidence>
<evidence type="ECO:0000256" key="1">
    <source>
        <dbReference type="ARBA" id="ARBA00004571"/>
    </source>
</evidence>